<keyword evidence="3" id="KW-0677">Repeat</keyword>
<keyword evidence="4" id="KW-0175">Coiled coil</keyword>
<feature type="domain" description="EGF-like" evidence="7">
    <location>
        <begin position="1217"/>
        <end position="1256"/>
    </location>
</feature>
<reference evidence="9" key="4">
    <citation type="submission" date="2025-08" db="UniProtKB">
        <authorList>
            <consortium name="Ensembl"/>
        </authorList>
    </citation>
    <scope>IDENTIFICATION</scope>
</reference>
<dbReference type="SMART" id="SM00181">
    <property type="entry name" value="EGF"/>
    <property type="match status" value="4"/>
</dbReference>
<dbReference type="Pfam" id="PF25776">
    <property type="entry name" value="Ig_VWDE"/>
    <property type="match status" value="1"/>
</dbReference>
<dbReference type="InParanoid" id="A0A4W3I1T0"/>
<keyword evidence="2" id="KW-0732">Signal</keyword>
<dbReference type="STRING" id="7868.ENSCMIP00000015109"/>
<dbReference type="Ensembl" id="ENSCMIT00000015426.1">
    <property type="protein sequence ID" value="ENSCMIP00000015109.1"/>
    <property type="gene ID" value="ENSCMIG00000007410.1"/>
</dbReference>
<dbReference type="GO" id="GO:0005576">
    <property type="term" value="C:extracellular region"/>
    <property type="evidence" value="ECO:0007669"/>
    <property type="project" value="TreeGrafter"/>
</dbReference>
<dbReference type="InterPro" id="IPR000152">
    <property type="entry name" value="EGF-type_Asp/Asn_hydroxyl_site"/>
</dbReference>
<dbReference type="Pfam" id="PF23283">
    <property type="entry name" value="D8C_UMOD"/>
    <property type="match status" value="1"/>
</dbReference>
<protein>
    <recommendedName>
        <fullName evidence="11">von Willebrand factor D and EGF domain-containing protein</fullName>
    </recommendedName>
</protein>
<evidence type="ECO:0000256" key="2">
    <source>
        <dbReference type="ARBA" id="ARBA00022729"/>
    </source>
</evidence>
<dbReference type="GO" id="GO:0005509">
    <property type="term" value="F:calcium ion binding"/>
    <property type="evidence" value="ECO:0007669"/>
    <property type="project" value="InterPro"/>
</dbReference>
<dbReference type="PANTHER" id="PTHR14949:SF53">
    <property type="entry name" value="VON WILLEBRAND FACTOR D AND EGF DOMAIN-CONTAINING PROTEIN"/>
    <property type="match status" value="1"/>
</dbReference>
<dbReference type="FunFam" id="2.10.25.10:FF:000499">
    <property type="entry name" value="Predicted protein"/>
    <property type="match status" value="1"/>
</dbReference>
<reference evidence="10" key="1">
    <citation type="journal article" date="2006" name="Science">
        <title>Ancient noncoding elements conserved in the human genome.</title>
        <authorList>
            <person name="Venkatesh B."/>
            <person name="Kirkness E.F."/>
            <person name="Loh Y.H."/>
            <person name="Halpern A.L."/>
            <person name="Lee A.P."/>
            <person name="Johnson J."/>
            <person name="Dandona N."/>
            <person name="Viswanathan L.D."/>
            <person name="Tay A."/>
            <person name="Venter J.C."/>
            <person name="Strausberg R.L."/>
            <person name="Brenner S."/>
        </authorList>
    </citation>
    <scope>NUCLEOTIDE SEQUENCE [LARGE SCALE GENOMIC DNA]</scope>
</reference>
<feature type="domain" description="VWFD" evidence="8">
    <location>
        <begin position="377"/>
        <end position="561"/>
    </location>
</feature>
<feature type="disulfide bond" evidence="6">
    <location>
        <begin position="1184"/>
        <end position="1194"/>
    </location>
</feature>
<dbReference type="PROSITE" id="PS00022">
    <property type="entry name" value="EGF_1"/>
    <property type="match status" value="2"/>
</dbReference>
<evidence type="ECO:0008006" key="11">
    <source>
        <dbReference type="Google" id="ProtNLM"/>
    </source>
</evidence>
<keyword evidence="5 6" id="KW-1015">Disulfide bond</keyword>
<proteinExistence type="predicted"/>
<feature type="disulfide bond" evidence="6">
    <location>
        <begin position="1168"/>
        <end position="1177"/>
    </location>
</feature>
<reference evidence="10" key="2">
    <citation type="journal article" date="2007" name="PLoS Biol.">
        <title>Survey sequencing and comparative analysis of the elephant shark (Callorhinchus milii) genome.</title>
        <authorList>
            <person name="Venkatesh B."/>
            <person name="Kirkness E.F."/>
            <person name="Loh Y.H."/>
            <person name="Halpern A.L."/>
            <person name="Lee A.P."/>
            <person name="Johnson J."/>
            <person name="Dandona N."/>
            <person name="Viswanathan L.D."/>
            <person name="Tay A."/>
            <person name="Venter J.C."/>
            <person name="Strausberg R.L."/>
            <person name="Brenner S."/>
        </authorList>
    </citation>
    <scope>NUCLEOTIDE SEQUENCE [LARGE SCALE GENOMIC DNA]</scope>
</reference>
<evidence type="ECO:0000256" key="5">
    <source>
        <dbReference type="ARBA" id="ARBA00023157"/>
    </source>
</evidence>
<dbReference type="PANTHER" id="PTHR14949">
    <property type="entry name" value="EGF-LIKE-DOMAIN, MULTIPLE 7, 8"/>
    <property type="match status" value="1"/>
</dbReference>
<dbReference type="InterPro" id="IPR050969">
    <property type="entry name" value="Dev_Signal_Modulators"/>
</dbReference>
<dbReference type="SMART" id="SM00216">
    <property type="entry name" value="VWD"/>
    <property type="match status" value="1"/>
</dbReference>
<dbReference type="Pfam" id="PF00094">
    <property type="entry name" value="VWD"/>
    <property type="match status" value="1"/>
</dbReference>
<evidence type="ECO:0000256" key="1">
    <source>
        <dbReference type="ARBA" id="ARBA00022536"/>
    </source>
</evidence>
<dbReference type="GeneTree" id="ENSGT00940000166910"/>
<dbReference type="Proteomes" id="UP000314986">
    <property type="component" value="Unassembled WGS sequence"/>
</dbReference>
<reference evidence="10" key="3">
    <citation type="journal article" date="2014" name="Nature">
        <title>Elephant shark genome provides unique insights into gnathostome evolution.</title>
        <authorList>
            <consortium name="International Elephant Shark Genome Sequencing Consortium"/>
            <person name="Venkatesh B."/>
            <person name="Lee A.P."/>
            <person name="Ravi V."/>
            <person name="Maurya A.K."/>
            <person name="Lian M.M."/>
            <person name="Swann J.B."/>
            <person name="Ohta Y."/>
            <person name="Flajnik M.F."/>
            <person name="Sutoh Y."/>
            <person name="Kasahara M."/>
            <person name="Hoon S."/>
            <person name="Gangu V."/>
            <person name="Roy S.W."/>
            <person name="Irimia M."/>
            <person name="Korzh V."/>
            <person name="Kondrychyn I."/>
            <person name="Lim Z.W."/>
            <person name="Tay B.H."/>
            <person name="Tohari S."/>
            <person name="Kong K.W."/>
            <person name="Ho S."/>
            <person name="Lorente-Galdos B."/>
            <person name="Quilez J."/>
            <person name="Marques-Bonet T."/>
            <person name="Raney B.J."/>
            <person name="Ingham P.W."/>
            <person name="Tay A."/>
            <person name="Hillier L.W."/>
            <person name="Minx P."/>
            <person name="Boehm T."/>
            <person name="Wilson R.K."/>
            <person name="Brenner S."/>
            <person name="Warren W.C."/>
        </authorList>
    </citation>
    <scope>NUCLEOTIDE SEQUENCE [LARGE SCALE GENOMIC DNA]</scope>
</reference>
<evidence type="ECO:0000256" key="6">
    <source>
        <dbReference type="PROSITE-ProRule" id="PRU00076"/>
    </source>
</evidence>
<reference evidence="9" key="5">
    <citation type="submission" date="2025-09" db="UniProtKB">
        <authorList>
            <consortium name="Ensembl"/>
        </authorList>
    </citation>
    <scope>IDENTIFICATION</scope>
</reference>
<dbReference type="PROSITE" id="PS00010">
    <property type="entry name" value="ASX_HYDROXYL"/>
    <property type="match status" value="1"/>
</dbReference>
<evidence type="ECO:0000259" key="8">
    <source>
        <dbReference type="PROSITE" id="PS51233"/>
    </source>
</evidence>
<dbReference type="GO" id="GO:0005102">
    <property type="term" value="F:signaling receptor binding"/>
    <property type="evidence" value="ECO:0007669"/>
    <property type="project" value="TreeGrafter"/>
</dbReference>
<organism evidence="9 10">
    <name type="scientific">Callorhinchus milii</name>
    <name type="common">Ghost shark</name>
    <dbReference type="NCBI Taxonomy" id="7868"/>
    <lineage>
        <taxon>Eukaryota</taxon>
        <taxon>Metazoa</taxon>
        <taxon>Chordata</taxon>
        <taxon>Craniata</taxon>
        <taxon>Vertebrata</taxon>
        <taxon>Chondrichthyes</taxon>
        <taxon>Holocephali</taxon>
        <taxon>Chimaeriformes</taxon>
        <taxon>Callorhinchidae</taxon>
        <taxon>Callorhinchus</taxon>
    </lineage>
</organism>
<dbReference type="AlphaFoldDB" id="A0A4W3I1T0"/>
<evidence type="ECO:0000259" key="7">
    <source>
        <dbReference type="PROSITE" id="PS50026"/>
    </source>
</evidence>
<evidence type="ECO:0000313" key="10">
    <source>
        <dbReference type="Proteomes" id="UP000314986"/>
    </source>
</evidence>
<dbReference type="PROSITE" id="PS01186">
    <property type="entry name" value="EGF_2"/>
    <property type="match status" value="1"/>
</dbReference>
<dbReference type="GO" id="GO:0009986">
    <property type="term" value="C:cell surface"/>
    <property type="evidence" value="ECO:0007669"/>
    <property type="project" value="TreeGrafter"/>
</dbReference>
<dbReference type="InterPro" id="IPR057774">
    <property type="entry name" value="D8C_UMOD/GP2/OIT3-like"/>
</dbReference>
<keyword evidence="10" id="KW-1185">Reference proteome</keyword>
<dbReference type="InterPro" id="IPR057885">
    <property type="entry name" value="Ig_VWDE"/>
</dbReference>
<dbReference type="InterPro" id="IPR001846">
    <property type="entry name" value="VWF_type-D"/>
</dbReference>
<dbReference type="PROSITE" id="PS51233">
    <property type="entry name" value="VWFD"/>
    <property type="match status" value="1"/>
</dbReference>
<dbReference type="CDD" id="cd00054">
    <property type="entry name" value="EGF_CA"/>
    <property type="match status" value="3"/>
</dbReference>
<dbReference type="SUPFAM" id="SSF57184">
    <property type="entry name" value="Growth factor receptor domain"/>
    <property type="match status" value="1"/>
</dbReference>
<dbReference type="InterPro" id="IPR001881">
    <property type="entry name" value="EGF-like_Ca-bd_dom"/>
</dbReference>
<dbReference type="InterPro" id="IPR018097">
    <property type="entry name" value="EGF_Ca-bd_CS"/>
</dbReference>
<dbReference type="Pfam" id="PF26129">
    <property type="entry name" value="Vwde"/>
    <property type="match status" value="1"/>
</dbReference>
<comment type="caution">
    <text evidence="6">Lacks conserved residue(s) required for the propagation of feature annotation.</text>
</comment>
<sequence length="1263" mass="140436">SVDFDSLRLQQSAIQELICDHSLIPGWYRFQIFDKPAEMPTVCVEMNHCGTQAPVWLSLRETESLPRPGEVKHLTACATWQFFFSTTKDCCLFRIPVSVRNCGDFFLYLLQPTQGCMGYCAEVYPSLHCLMLMTHVCFLAAKQPPPPAGLEVVAELDNGSIYLKCSLESPVANSSVGFTITWSRLSPDGSKEELRQETTVQTFSFLELDGINLQLGDRVYCRSSTFYLDSPDIQGPSAESEEFFAGIKIHPEALTIAEDGKEHRLMVESTVPIPCSEFTQNEDECKLRLMVNTVSQGTRYSGSDLVLSTCHVDLLQTPCNRGICSRSTIYYSAVMDFAQDGDRVTEIMAWPFTNENFLWNNYVLEPVQIIVKDVPIAYCYSFTDPHLITFDGRRYDNYKTGTFMLYKSVARDFEVHVRQWDCGSSHYPASCNCGFVAKEGGDVIAFDMCNGQLHETRPHLSVKSQDIAGNSVKITESYQGKKVTVTFSSGAFVRADVSDWGMSLTLRAPGIDFQNTRGLCGTFDGDMNNDFHNPDDLLDREIPASLDAFIEDWRIMPGKSLFDKTSSSPITFKKRQYCSCSTNLPVLQESSNKLDAAPQPGVASTCSSSEHVRLSTLIPVLDVTAEYISSIELIRGISRRQAENKSTTTLTHRHHTNLSKFHEATHFTKALHIHPRGHIRTIERRLSKGNTRRNKRHHTRHLSSRRWKRQNYYEFLPTFPFQSLTQTDLEGFSYFFPEDHAADFHQEALPSWPTPSGLTEANAFDLCQQTVANSSIGRACGELLGGRIVDVIDICILDLQRKDNVSWAAGGLSLLENECERKLLENGMYHGRDFGDLSDVPQEILSALRCPNVCSDNGECAEWGCACFSGFSSYDCSVLVDQLPEIRELENSGLCDIRRYDCTSVRVFGQGFMESESLKCEIVKLQHANGEWVVTVPQLTKATFLSNKAVDCQIPAEDGQPSESIDLVVDDKPIARWQVKISNDGYIYSNTEILTLFDGACQTCEPGSEGFCTLKENTCSIDGLCYGAGDLNPTSPCLLCRPDTSKFEWSINENNQPPVFQASQDRLRTFSGENFVYQFLASDPEGSAVVFNIDSGPQDAMLSPAGLLIWKVDLQESQQFTFSITDDCNAETKVTVEVFVKPCNCLNGGSCVINIHFPPGSGEYLCVCPLGFEGKYCEVNIDDCQSKPCGFGLCLDGINGYSCQCPAGLTGTDCHQDVDECEIGACFPGVTCYNTFGTYRCGVCPPGLQGDGNVCEAKGNILF</sequence>
<dbReference type="Gene3D" id="2.10.25.10">
    <property type="entry name" value="Laminin"/>
    <property type="match status" value="3"/>
</dbReference>
<evidence type="ECO:0000256" key="3">
    <source>
        <dbReference type="ARBA" id="ARBA00022737"/>
    </source>
</evidence>
<feature type="disulfide bond" evidence="6">
    <location>
        <begin position="1205"/>
        <end position="1214"/>
    </location>
</feature>
<keyword evidence="1 6" id="KW-0245">EGF-like domain</keyword>
<dbReference type="InterPro" id="IPR058727">
    <property type="entry name" value="Helical_Vwde"/>
</dbReference>
<dbReference type="PROSITE" id="PS50026">
    <property type="entry name" value="EGF_3"/>
    <property type="match status" value="3"/>
</dbReference>
<feature type="domain" description="EGF-like" evidence="7">
    <location>
        <begin position="1180"/>
        <end position="1215"/>
    </location>
</feature>
<dbReference type="SMART" id="SM00179">
    <property type="entry name" value="EGF_CA"/>
    <property type="match status" value="3"/>
</dbReference>
<dbReference type="FunFam" id="2.10.25.10:FF:000031">
    <property type="entry name" value="neurogenic locus notch homolog protein 3"/>
    <property type="match status" value="1"/>
</dbReference>
<dbReference type="InterPro" id="IPR009030">
    <property type="entry name" value="Growth_fac_rcpt_cys_sf"/>
</dbReference>
<dbReference type="InterPro" id="IPR000742">
    <property type="entry name" value="EGF"/>
</dbReference>
<evidence type="ECO:0000313" key="9">
    <source>
        <dbReference type="Ensembl" id="ENSCMIP00000015109.1"/>
    </source>
</evidence>
<dbReference type="PROSITE" id="PS01187">
    <property type="entry name" value="EGF_CA"/>
    <property type="match status" value="2"/>
</dbReference>
<feature type="domain" description="EGF-like" evidence="7">
    <location>
        <begin position="1139"/>
        <end position="1178"/>
    </location>
</feature>
<evidence type="ECO:0000256" key="4">
    <source>
        <dbReference type="ARBA" id="ARBA00023054"/>
    </source>
</evidence>
<name>A0A4W3I1T0_CALMI</name>
<dbReference type="OMA" id="GNLCTCA"/>
<accession>A0A4W3I1T0</accession>